<dbReference type="OrthoDB" id="2973773at2"/>
<feature type="transmembrane region" description="Helical" evidence="1">
    <location>
        <begin position="224"/>
        <end position="245"/>
    </location>
</feature>
<dbReference type="EMBL" id="CP008877">
    <property type="protein sequence ID" value="AIF68397.1"/>
    <property type="molecule type" value="Genomic_DNA"/>
</dbReference>
<keyword evidence="1" id="KW-1133">Transmembrane helix</keyword>
<dbReference type="AlphaFoldDB" id="A0A075LQX4"/>
<sequence>MEEVVEIKSEKKGFWHLVAEPDLFEMVEKSGYGEYEFQVFQKKRFRNALIASLAAVVPAIFISPWLAFLATIFFVLQWRSAYTKEKKEYQDLLYDKQISWFSFQRLVVSYLTGDGKSDSMFVVFKKILSRLEEGEFRRNLQRLIIEITEDPESVRPFLTFANNAAGGTDSALTFMTALYNFKNHTHDNSVIDELSEKARNEMIRGIHEIRQKKERDFYYFPTKLTMLNIIPMFGFMIGVVVYVFTNNMSLL</sequence>
<evidence type="ECO:0000256" key="1">
    <source>
        <dbReference type="SAM" id="Phobius"/>
    </source>
</evidence>
<evidence type="ECO:0000313" key="2">
    <source>
        <dbReference type="EMBL" id="AIF68397.1"/>
    </source>
</evidence>
<gene>
    <name evidence="2" type="ORF">GZ22_18365</name>
</gene>
<organism evidence="2 3">
    <name type="scientific">Terribacillus saccharophilus</name>
    <dbReference type="NCBI Taxonomy" id="361277"/>
    <lineage>
        <taxon>Bacteria</taxon>
        <taxon>Bacillati</taxon>
        <taxon>Bacillota</taxon>
        <taxon>Bacilli</taxon>
        <taxon>Bacillales</taxon>
        <taxon>Bacillaceae</taxon>
        <taxon>Terribacillus</taxon>
    </lineage>
</organism>
<dbReference type="Proteomes" id="UP000027980">
    <property type="component" value="Plasmid pT1"/>
</dbReference>
<name>A0A075LQX4_9BACI</name>
<evidence type="ECO:0000313" key="3">
    <source>
        <dbReference type="Proteomes" id="UP000027980"/>
    </source>
</evidence>
<keyword evidence="1" id="KW-0812">Transmembrane</keyword>
<keyword evidence="2" id="KW-0614">Plasmid</keyword>
<dbReference type="HOGENOM" id="CLU_1114085_0_0_9"/>
<dbReference type="RefSeq" id="WP_041592315.1">
    <property type="nucleotide sequence ID" value="NZ_CP008877.1"/>
</dbReference>
<proteinExistence type="predicted"/>
<dbReference type="GeneID" id="34223425"/>
<geneLocation type="plasmid" evidence="2 3">
    <name>pT1</name>
</geneLocation>
<keyword evidence="1" id="KW-0472">Membrane</keyword>
<reference evidence="2 3" key="1">
    <citation type="submission" date="2014-07" db="EMBL/GenBank/DDBJ databases">
        <title>Complete genome sequence of a moderately halophilic bacterium Terribacillus aidingensis MP602, isolated from Cryptomeria fortunei in Tianmu mountain in China.</title>
        <authorList>
            <person name="Wang Y."/>
            <person name="Lu P."/>
            <person name="Zhang L."/>
        </authorList>
    </citation>
    <scope>NUCLEOTIDE SEQUENCE [LARGE SCALE GENOMIC DNA]</scope>
    <source>
        <strain evidence="2 3">MP602</strain>
        <plasmid evidence="2 3">pT1</plasmid>
    </source>
</reference>
<protein>
    <recommendedName>
        <fullName evidence="4">Type II secretion system protein GspF domain-containing protein</fullName>
    </recommendedName>
</protein>
<dbReference type="KEGG" id="tap:GZ22_18365"/>
<evidence type="ECO:0008006" key="4">
    <source>
        <dbReference type="Google" id="ProtNLM"/>
    </source>
</evidence>
<feature type="transmembrane region" description="Helical" evidence="1">
    <location>
        <begin position="49"/>
        <end position="76"/>
    </location>
</feature>
<accession>A0A075LQX4</accession>